<name>U2FQM2_9MOLU</name>
<keyword evidence="2" id="KW-1185">Reference proteome</keyword>
<accession>U2FQM2</accession>
<evidence type="ECO:0000313" key="1">
    <source>
        <dbReference type="EMBL" id="ERJ13329.1"/>
    </source>
</evidence>
<dbReference type="InParanoid" id="U2FQM2"/>
<evidence type="ECO:0000313" key="2">
    <source>
        <dbReference type="Proteomes" id="UP000005707"/>
    </source>
</evidence>
<dbReference type="STRING" id="1033810.HLPCO_000958"/>
<reference evidence="1 2" key="2">
    <citation type="journal article" date="2013" name="PLoS ONE">
        <title>INDIGO - INtegrated Data Warehouse of MIcrobial GenOmes with Examples from the Red Sea Extremophiles.</title>
        <authorList>
            <person name="Alam I."/>
            <person name="Antunes A."/>
            <person name="Kamau A.A."/>
            <person name="Ba Alawi W."/>
            <person name="Kalkatawi M."/>
            <person name="Stingl U."/>
            <person name="Bajic V.B."/>
        </authorList>
    </citation>
    <scope>NUCLEOTIDE SEQUENCE [LARGE SCALE GENOMIC DNA]</scope>
    <source>
        <strain evidence="1 2">SSD-17B</strain>
    </source>
</reference>
<comment type="caution">
    <text evidence="1">The sequence shown here is derived from an EMBL/GenBank/DDBJ whole genome shotgun (WGS) entry which is preliminary data.</text>
</comment>
<dbReference type="AlphaFoldDB" id="U2FQM2"/>
<organism evidence="1 2">
    <name type="scientific">Haloplasma contractile SSD-17B</name>
    <dbReference type="NCBI Taxonomy" id="1033810"/>
    <lineage>
        <taxon>Bacteria</taxon>
        <taxon>Bacillati</taxon>
        <taxon>Mycoplasmatota</taxon>
        <taxon>Mollicutes</taxon>
        <taxon>Haloplasmatales</taxon>
        <taxon>Haloplasmataceae</taxon>
        <taxon>Haloplasma</taxon>
    </lineage>
</organism>
<proteinExistence type="predicted"/>
<reference evidence="1 2" key="1">
    <citation type="journal article" date="2011" name="J. Bacteriol.">
        <title>Genome sequence of Haloplasma contractile, an unusual contractile bacterium from a deep-sea anoxic brine lake.</title>
        <authorList>
            <person name="Antunes A."/>
            <person name="Alam I."/>
            <person name="El Dorry H."/>
            <person name="Siam R."/>
            <person name="Robertson A."/>
            <person name="Bajic V.B."/>
            <person name="Stingl U."/>
        </authorList>
    </citation>
    <scope>NUCLEOTIDE SEQUENCE [LARGE SCALE GENOMIC DNA]</scope>
    <source>
        <strain evidence="1 2">SSD-17B</strain>
    </source>
</reference>
<protein>
    <submittedName>
        <fullName evidence="1">Uncharacterized protein</fullName>
    </submittedName>
</protein>
<gene>
    <name evidence="1" type="ORF">HLPCO_000958</name>
</gene>
<sequence length="37" mass="4221">MNAVLNSLERKKEALKSEKLTPEVLLNEIDEIHTNCP</sequence>
<dbReference type="Proteomes" id="UP000005707">
    <property type="component" value="Unassembled WGS sequence"/>
</dbReference>
<dbReference type="EMBL" id="AFNU02000002">
    <property type="protein sequence ID" value="ERJ13329.1"/>
    <property type="molecule type" value="Genomic_DNA"/>
</dbReference>